<dbReference type="CDD" id="cd00761">
    <property type="entry name" value="Glyco_tranf_GTA_type"/>
    <property type="match status" value="1"/>
</dbReference>
<protein>
    <submittedName>
        <fullName evidence="2">Glycosyltransferase</fullName>
    </submittedName>
</protein>
<dbReference type="AlphaFoldDB" id="A0A923LAT0"/>
<evidence type="ECO:0000313" key="2">
    <source>
        <dbReference type="EMBL" id="MBC5658727.1"/>
    </source>
</evidence>
<dbReference type="PANTHER" id="PTHR22916">
    <property type="entry name" value="GLYCOSYLTRANSFERASE"/>
    <property type="match status" value="1"/>
</dbReference>
<reference evidence="2" key="1">
    <citation type="submission" date="2020-08" db="EMBL/GenBank/DDBJ databases">
        <title>Genome public.</title>
        <authorList>
            <person name="Liu C."/>
            <person name="Sun Q."/>
        </authorList>
    </citation>
    <scope>NUCLEOTIDE SEQUENCE</scope>
    <source>
        <strain evidence="2">NSJ-68</strain>
    </source>
</reference>
<dbReference type="Gene3D" id="3.90.550.10">
    <property type="entry name" value="Spore Coat Polysaccharide Biosynthesis Protein SpsA, Chain A"/>
    <property type="match status" value="1"/>
</dbReference>
<dbReference type="GO" id="GO:0016758">
    <property type="term" value="F:hexosyltransferase activity"/>
    <property type="evidence" value="ECO:0007669"/>
    <property type="project" value="UniProtKB-ARBA"/>
</dbReference>
<evidence type="ECO:0000259" key="1">
    <source>
        <dbReference type="Pfam" id="PF00535"/>
    </source>
</evidence>
<dbReference type="EMBL" id="JACOOR010000002">
    <property type="protein sequence ID" value="MBC5658727.1"/>
    <property type="molecule type" value="Genomic_DNA"/>
</dbReference>
<feature type="domain" description="Glycosyltransferase 2-like" evidence="1">
    <location>
        <begin position="2"/>
        <end position="133"/>
    </location>
</feature>
<keyword evidence="3" id="KW-1185">Reference proteome</keyword>
<accession>A0A923LAT0</accession>
<dbReference type="Pfam" id="PF00535">
    <property type="entry name" value="Glycos_transf_2"/>
    <property type="match status" value="1"/>
</dbReference>
<dbReference type="Proteomes" id="UP000649345">
    <property type="component" value="Unassembled WGS sequence"/>
</dbReference>
<dbReference type="InterPro" id="IPR029044">
    <property type="entry name" value="Nucleotide-diphossugar_trans"/>
</dbReference>
<gene>
    <name evidence="2" type="ORF">H8S44_02925</name>
</gene>
<proteinExistence type="predicted"/>
<comment type="caution">
    <text evidence="2">The sequence shown here is derived from an EMBL/GenBank/DDBJ whole genome shotgun (WGS) entry which is preliminary data.</text>
</comment>
<dbReference type="InterPro" id="IPR001173">
    <property type="entry name" value="Glyco_trans_2-like"/>
</dbReference>
<sequence length="318" mass="37298">MKRCLDSIVTQTYSDYEAILIDDGSTDSSAQLVDKYASAYPDKMRVIHQKNAGLGGARNTGIEAAKGEYLVMVDSDDYISERMLETVDWYLTQYHNDILIFDFIMEEEDGSQAVQHLHGEIPYMQITRQQFLQETPAAWNKIYKASLFKDTDVRYPGRIYYEDIATSPCLAIYTSNIGVISEPLYYYIQRESSIIHTKNTKRMTEIRTAVKITLEYFKTKGKFEEYKSELEWMTVQHVLCSGVQRILLVQYDREKVNDLYQFVEGYFPEYLKNAYIKEYLAEPGHKRETRIIKKQRWLLFAESVVKRPFRIAKRMGKK</sequence>
<evidence type="ECO:0000313" key="3">
    <source>
        <dbReference type="Proteomes" id="UP000649345"/>
    </source>
</evidence>
<name>A0A923LAT0_9FIRM</name>
<dbReference type="PANTHER" id="PTHR22916:SF3">
    <property type="entry name" value="UDP-GLCNAC:BETAGAL BETA-1,3-N-ACETYLGLUCOSAMINYLTRANSFERASE-LIKE PROTEIN 1"/>
    <property type="match status" value="1"/>
</dbReference>
<organism evidence="2 3">
    <name type="scientific">Anaerosacchariphilus hominis</name>
    <dbReference type="NCBI Taxonomy" id="2763017"/>
    <lineage>
        <taxon>Bacteria</taxon>
        <taxon>Bacillati</taxon>
        <taxon>Bacillota</taxon>
        <taxon>Clostridia</taxon>
        <taxon>Lachnospirales</taxon>
        <taxon>Lachnospiraceae</taxon>
        <taxon>Anaerosacchariphilus</taxon>
    </lineage>
</organism>
<dbReference type="SUPFAM" id="SSF53448">
    <property type="entry name" value="Nucleotide-diphospho-sugar transferases"/>
    <property type="match status" value="1"/>
</dbReference>